<dbReference type="AlphaFoldDB" id="A0A9P9BX61"/>
<evidence type="ECO:0000313" key="2">
    <source>
        <dbReference type="Proteomes" id="UP000756346"/>
    </source>
</evidence>
<sequence>MVDMLGLAESAVDSSRHAAMRTARLHSVDGLPQCLAHSLRYMKEYFLGGAVRSATLVGSCNEHKLVSAEKYCALDLAEVACLKEQAAQALDGQAIFVIDEGRFVLRPVAPLHPVDGIGEDVASGWPRKDPSPRNEESIPRSISKSLYQVVDWARVDGLSMRDVNRDEGYLRQIVSIAPQEVFLA</sequence>
<reference evidence="1" key="1">
    <citation type="journal article" date="2021" name="Nat. Commun.">
        <title>Genetic determinants of endophytism in the Arabidopsis root mycobiome.</title>
        <authorList>
            <person name="Mesny F."/>
            <person name="Miyauchi S."/>
            <person name="Thiergart T."/>
            <person name="Pickel B."/>
            <person name="Atanasova L."/>
            <person name="Karlsson M."/>
            <person name="Huettel B."/>
            <person name="Barry K.W."/>
            <person name="Haridas S."/>
            <person name="Chen C."/>
            <person name="Bauer D."/>
            <person name="Andreopoulos W."/>
            <person name="Pangilinan J."/>
            <person name="LaButti K."/>
            <person name="Riley R."/>
            <person name="Lipzen A."/>
            <person name="Clum A."/>
            <person name="Drula E."/>
            <person name="Henrissat B."/>
            <person name="Kohler A."/>
            <person name="Grigoriev I.V."/>
            <person name="Martin F.M."/>
            <person name="Hacquard S."/>
        </authorList>
    </citation>
    <scope>NUCLEOTIDE SEQUENCE</scope>
    <source>
        <strain evidence="1">MPI-CAGE-CH-0230</strain>
    </source>
</reference>
<evidence type="ECO:0000313" key="1">
    <source>
        <dbReference type="EMBL" id="KAH7041502.1"/>
    </source>
</evidence>
<proteinExistence type="predicted"/>
<accession>A0A9P9BX61</accession>
<gene>
    <name evidence="1" type="ORF">B0I36DRAFT_345098</name>
</gene>
<organism evidence="1 2">
    <name type="scientific">Microdochium trichocladiopsis</name>
    <dbReference type="NCBI Taxonomy" id="1682393"/>
    <lineage>
        <taxon>Eukaryota</taxon>
        <taxon>Fungi</taxon>
        <taxon>Dikarya</taxon>
        <taxon>Ascomycota</taxon>
        <taxon>Pezizomycotina</taxon>
        <taxon>Sordariomycetes</taxon>
        <taxon>Xylariomycetidae</taxon>
        <taxon>Xylariales</taxon>
        <taxon>Microdochiaceae</taxon>
        <taxon>Microdochium</taxon>
    </lineage>
</organism>
<protein>
    <submittedName>
        <fullName evidence="1">Uncharacterized protein</fullName>
    </submittedName>
</protein>
<name>A0A9P9BX61_9PEZI</name>
<comment type="caution">
    <text evidence="1">The sequence shown here is derived from an EMBL/GenBank/DDBJ whole genome shotgun (WGS) entry which is preliminary data.</text>
</comment>
<dbReference type="Proteomes" id="UP000756346">
    <property type="component" value="Unassembled WGS sequence"/>
</dbReference>
<dbReference type="EMBL" id="JAGTJQ010000001">
    <property type="protein sequence ID" value="KAH7041502.1"/>
    <property type="molecule type" value="Genomic_DNA"/>
</dbReference>
<dbReference type="RefSeq" id="XP_046019557.1">
    <property type="nucleotide sequence ID" value="XM_046156328.1"/>
</dbReference>
<keyword evidence="2" id="KW-1185">Reference proteome</keyword>
<dbReference type="GeneID" id="70185874"/>